<evidence type="ECO:0000313" key="4">
    <source>
        <dbReference type="Proteomes" id="UP000321057"/>
    </source>
</evidence>
<proteinExistence type="predicted"/>
<dbReference type="GO" id="GO:0003700">
    <property type="term" value="F:DNA-binding transcription factor activity"/>
    <property type="evidence" value="ECO:0007669"/>
    <property type="project" value="TreeGrafter"/>
</dbReference>
<evidence type="ECO:0000313" key="1">
    <source>
        <dbReference type="EMBL" id="GEQ06645.1"/>
    </source>
</evidence>
<dbReference type="OrthoDB" id="3242805at2"/>
<accession>A0A0D0QTS8</accession>
<dbReference type="PANTHER" id="PTHR33221">
    <property type="entry name" value="WINGED HELIX-TURN-HELIX TRANSCRIPTIONAL REGULATOR, RRF2 FAMILY"/>
    <property type="match status" value="1"/>
</dbReference>
<dbReference type="Pfam" id="PF02082">
    <property type="entry name" value="Rrf2"/>
    <property type="match status" value="1"/>
</dbReference>
<dbReference type="EMBL" id="UHDK01000003">
    <property type="protein sequence ID" value="SUQ38558.1"/>
    <property type="molecule type" value="Genomic_DNA"/>
</dbReference>
<organism evidence="2 3">
    <name type="scientific">Staphylococcus gallinarum</name>
    <dbReference type="NCBI Taxonomy" id="1293"/>
    <lineage>
        <taxon>Bacteria</taxon>
        <taxon>Bacillati</taxon>
        <taxon>Bacillota</taxon>
        <taxon>Bacilli</taxon>
        <taxon>Bacillales</taxon>
        <taxon>Staphylococcaceae</taxon>
        <taxon>Staphylococcus</taxon>
    </lineage>
</organism>
<name>A0A0D0QTS8_STAGA</name>
<dbReference type="NCBIfam" id="NF041852">
    <property type="entry name" value="trans_reg_HypR"/>
    <property type="match status" value="1"/>
</dbReference>
<dbReference type="InterPro" id="IPR000944">
    <property type="entry name" value="Tscrpt_reg_Rrf2"/>
</dbReference>
<dbReference type="Proteomes" id="UP000255277">
    <property type="component" value="Unassembled WGS sequence"/>
</dbReference>
<keyword evidence="4" id="KW-1185">Reference proteome</keyword>
<sequence>MNLDFNIAVHVLTFLSRHASERFNSNELAEKVCVNPVQLRNVMAKLVNHDYVITQKGKYGGYCINGDILDTPLSELFQLFVTKQSFGRVYTGSLESDCKISNEIRHVMSRYHQKEFNVLEAFYRSITIRDIFNEILMEDYHEKI</sequence>
<dbReference type="SUPFAM" id="SSF46785">
    <property type="entry name" value="Winged helix' DNA-binding domain"/>
    <property type="match status" value="1"/>
</dbReference>
<dbReference type="InterPro" id="IPR036390">
    <property type="entry name" value="WH_DNA-bd_sf"/>
</dbReference>
<dbReference type="GO" id="GO:0005829">
    <property type="term" value="C:cytosol"/>
    <property type="evidence" value="ECO:0007669"/>
    <property type="project" value="TreeGrafter"/>
</dbReference>
<gene>
    <name evidence="2" type="ORF">NCTC12195_04934</name>
    <name evidence="1" type="ORF">SGA02_24730</name>
</gene>
<dbReference type="RefSeq" id="WP_042740044.1">
    <property type="nucleotide sequence ID" value="NZ_BKAX01000007.1"/>
</dbReference>
<protein>
    <submittedName>
        <fullName evidence="1 2">Transcriptional regulator</fullName>
    </submittedName>
</protein>
<dbReference type="PANTHER" id="PTHR33221:SF15">
    <property type="entry name" value="HTH-TYPE TRANSCRIPTIONAL REGULATOR YWGB-RELATED"/>
    <property type="match status" value="1"/>
</dbReference>
<evidence type="ECO:0000313" key="2">
    <source>
        <dbReference type="EMBL" id="SUQ38558.1"/>
    </source>
</evidence>
<evidence type="ECO:0000313" key="3">
    <source>
        <dbReference type="Proteomes" id="UP000255277"/>
    </source>
</evidence>
<dbReference type="AlphaFoldDB" id="A0A0D0QTS8"/>
<reference evidence="1 4" key="2">
    <citation type="submission" date="2019-07" db="EMBL/GenBank/DDBJ databases">
        <title>Whole genome shotgun sequence of Staphylococcus gallinarum NBRC 109767.</title>
        <authorList>
            <person name="Hosoyama A."/>
            <person name="Uohara A."/>
            <person name="Ohji S."/>
            <person name="Ichikawa N."/>
        </authorList>
    </citation>
    <scope>NUCLEOTIDE SEQUENCE [LARGE SCALE GENOMIC DNA]</scope>
    <source>
        <strain evidence="1 4">NBRC 109767</strain>
    </source>
</reference>
<reference evidence="2 3" key="1">
    <citation type="submission" date="2018-06" db="EMBL/GenBank/DDBJ databases">
        <authorList>
            <consortium name="Pathogen Informatics"/>
            <person name="Doyle S."/>
        </authorList>
    </citation>
    <scope>NUCLEOTIDE SEQUENCE [LARGE SCALE GENOMIC DNA]</scope>
    <source>
        <strain evidence="2 3">NCTC12195</strain>
    </source>
</reference>
<dbReference type="Proteomes" id="UP000321057">
    <property type="component" value="Unassembled WGS sequence"/>
</dbReference>
<dbReference type="STRING" id="1293.SH09_12875"/>
<dbReference type="InterPro" id="IPR036388">
    <property type="entry name" value="WH-like_DNA-bd_sf"/>
</dbReference>
<dbReference type="EMBL" id="BKAX01000007">
    <property type="protein sequence ID" value="GEQ06645.1"/>
    <property type="molecule type" value="Genomic_DNA"/>
</dbReference>
<dbReference type="PROSITE" id="PS51197">
    <property type="entry name" value="HTH_RRF2_2"/>
    <property type="match status" value="1"/>
</dbReference>
<dbReference type="Gene3D" id="1.10.10.10">
    <property type="entry name" value="Winged helix-like DNA-binding domain superfamily/Winged helix DNA-binding domain"/>
    <property type="match status" value="1"/>
</dbReference>